<protein>
    <recommendedName>
        <fullName evidence="3">Cell shape determination protein CcmA</fullName>
    </recommendedName>
</protein>
<name>A0A2T1HXX9_9HYPH</name>
<organism evidence="1 2">
    <name type="scientific">Alsobacter soli</name>
    <dbReference type="NCBI Taxonomy" id="2109933"/>
    <lineage>
        <taxon>Bacteria</taxon>
        <taxon>Pseudomonadati</taxon>
        <taxon>Pseudomonadota</taxon>
        <taxon>Alphaproteobacteria</taxon>
        <taxon>Hyphomicrobiales</taxon>
        <taxon>Alsobacteraceae</taxon>
        <taxon>Alsobacter</taxon>
    </lineage>
</organism>
<evidence type="ECO:0000313" key="1">
    <source>
        <dbReference type="EMBL" id="PSC06546.1"/>
    </source>
</evidence>
<reference evidence="2" key="1">
    <citation type="submission" date="2018-03" db="EMBL/GenBank/DDBJ databases">
        <authorList>
            <person name="Sun L."/>
            <person name="Liu H."/>
            <person name="Chen W."/>
            <person name="Huang K."/>
            <person name="Liu W."/>
            <person name="Gao X."/>
        </authorList>
    </citation>
    <scope>NUCLEOTIDE SEQUENCE [LARGE SCALE GENOMIC DNA]</scope>
    <source>
        <strain evidence="2">SH9</strain>
    </source>
</reference>
<evidence type="ECO:0008006" key="3">
    <source>
        <dbReference type="Google" id="ProtNLM"/>
    </source>
</evidence>
<dbReference type="EMBL" id="PVZS01000002">
    <property type="protein sequence ID" value="PSC06546.1"/>
    <property type="molecule type" value="Genomic_DNA"/>
</dbReference>
<accession>A0A2T1HXX9</accession>
<dbReference type="RefSeq" id="WP_106334924.1">
    <property type="nucleotide sequence ID" value="NZ_PVZS01000002.1"/>
</dbReference>
<comment type="caution">
    <text evidence="1">The sequence shown here is derived from an EMBL/GenBank/DDBJ whole genome shotgun (WGS) entry which is preliminary data.</text>
</comment>
<proteinExistence type="predicted"/>
<sequence>MHETLPIQTIDSACGLLVDSDVELHGHIQGGLVVASGAYLKLCGTASCDLTVLAGGRAEIHGWVAGNVCNMGGNVTIFGSVDGVRNERPGAVTRLARGASVGGDFVEKRRFSRY</sequence>
<gene>
    <name evidence="1" type="ORF">SLNSH_01660</name>
</gene>
<dbReference type="Proteomes" id="UP000239772">
    <property type="component" value="Unassembled WGS sequence"/>
</dbReference>
<dbReference type="AlphaFoldDB" id="A0A2T1HXX9"/>
<evidence type="ECO:0000313" key="2">
    <source>
        <dbReference type="Proteomes" id="UP000239772"/>
    </source>
</evidence>
<dbReference type="OrthoDB" id="7510721at2"/>
<keyword evidence="2" id="KW-1185">Reference proteome</keyword>